<comment type="similarity">
    <text evidence="1">Belongs to the carbohydrate kinase PfkB family.</text>
</comment>
<comment type="caution">
    <text evidence="7">The sequence shown here is derived from an EMBL/GenBank/DDBJ whole genome shotgun (WGS) entry which is preliminary data.</text>
</comment>
<dbReference type="InterPro" id="IPR050306">
    <property type="entry name" value="PfkB_Carbo_kinase"/>
</dbReference>
<dbReference type="Gene3D" id="3.40.1190.20">
    <property type="match status" value="1"/>
</dbReference>
<dbReference type="Pfam" id="PF00294">
    <property type="entry name" value="PfkB"/>
    <property type="match status" value="1"/>
</dbReference>
<keyword evidence="4 7" id="KW-0418">Kinase</keyword>
<keyword evidence="5" id="KW-0067">ATP-binding</keyword>
<keyword evidence="8" id="KW-1185">Reference proteome</keyword>
<dbReference type="PANTHER" id="PTHR43085:SF1">
    <property type="entry name" value="PSEUDOURIDINE KINASE-RELATED"/>
    <property type="match status" value="1"/>
</dbReference>
<dbReference type="SUPFAM" id="SSF53613">
    <property type="entry name" value="Ribokinase-like"/>
    <property type="match status" value="1"/>
</dbReference>
<dbReference type="CDD" id="cd01166">
    <property type="entry name" value="KdgK"/>
    <property type="match status" value="1"/>
</dbReference>
<dbReference type="EMBL" id="JAVKGT010000032">
    <property type="protein sequence ID" value="MDR5712658.1"/>
    <property type="molecule type" value="Genomic_DNA"/>
</dbReference>
<sequence>MQKNTPLSADHRVISIGETMAMVTPLTAQSLREAQEFGIHAGGAECTVALYLADAGYRSEWVSRLGDDPLGQRILDHVSHYGVGTSQVELYPHAPTGVYFKDPGDQATTVYFYRSGSAASTMGPEMLDRLDPAGAGIIHISGITAGLSQSCRELLSAVFAWSREHQVLVSYDVNYRPGLWDPATAGPVLAGYAAQADLVFVGRDEAETLWGIGDPDELRHQLKISGRLIVKDGDYGATEVSPEGQKVFVPAHRVDVVEVVGAGDAFTAGYLGALLDGEGPAERLLRGHDTAARALRSTQDFVPRAAENPPPITADRVGY</sequence>
<evidence type="ECO:0000256" key="1">
    <source>
        <dbReference type="ARBA" id="ARBA00010688"/>
    </source>
</evidence>
<reference evidence="8" key="1">
    <citation type="submission" date="2023-07" db="EMBL/GenBank/DDBJ databases">
        <title>Description of three actinobacteria isolated from air of manufacturing shop in a pharmaceutical factory.</title>
        <authorList>
            <person name="Zhang D.-F."/>
        </authorList>
    </citation>
    <scope>NUCLEOTIDE SEQUENCE [LARGE SCALE GENOMIC DNA]</scope>
    <source>
        <strain evidence="8">CCTCC AB 207010</strain>
    </source>
</reference>
<evidence type="ECO:0000256" key="5">
    <source>
        <dbReference type="ARBA" id="ARBA00022840"/>
    </source>
</evidence>
<dbReference type="InterPro" id="IPR011611">
    <property type="entry name" value="PfkB_dom"/>
</dbReference>
<evidence type="ECO:0000256" key="2">
    <source>
        <dbReference type="ARBA" id="ARBA00022679"/>
    </source>
</evidence>
<feature type="domain" description="Carbohydrate kinase PfkB" evidence="6">
    <location>
        <begin position="11"/>
        <end position="298"/>
    </location>
</feature>
<dbReference type="Proteomes" id="UP001260872">
    <property type="component" value="Unassembled WGS sequence"/>
</dbReference>
<dbReference type="GO" id="GO:0016301">
    <property type="term" value="F:kinase activity"/>
    <property type="evidence" value="ECO:0007669"/>
    <property type="project" value="UniProtKB-KW"/>
</dbReference>
<protein>
    <submittedName>
        <fullName evidence="7">Sugar kinase</fullName>
    </submittedName>
</protein>
<dbReference type="InterPro" id="IPR029056">
    <property type="entry name" value="Ribokinase-like"/>
</dbReference>
<gene>
    <name evidence="7" type="ORF">RH857_11045</name>
</gene>
<accession>A0ABU1FVL3</accession>
<name>A0ABU1FVL3_9MICC</name>
<dbReference type="RefSeq" id="WP_310538031.1">
    <property type="nucleotide sequence ID" value="NZ_BAAAOC010000079.1"/>
</dbReference>
<keyword evidence="3" id="KW-0547">Nucleotide-binding</keyword>
<evidence type="ECO:0000259" key="6">
    <source>
        <dbReference type="Pfam" id="PF00294"/>
    </source>
</evidence>
<keyword evidence="2" id="KW-0808">Transferase</keyword>
<dbReference type="PANTHER" id="PTHR43085">
    <property type="entry name" value="HEXOKINASE FAMILY MEMBER"/>
    <property type="match status" value="1"/>
</dbReference>
<evidence type="ECO:0000256" key="4">
    <source>
        <dbReference type="ARBA" id="ARBA00022777"/>
    </source>
</evidence>
<proteinExistence type="inferred from homology"/>
<evidence type="ECO:0000313" key="8">
    <source>
        <dbReference type="Proteomes" id="UP001260872"/>
    </source>
</evidence>
<evidence type="ECO:0000256" key="3">
    <source>
        <dbReference type="ARBA" id="ARBA00022741"/>
    </source>
</evidence>
<evidence type="ECO:0000313" key="7">
    <source>
        <dbReference type="EMBL" id="MDR5712658.1"/>
    </source>
</evidence>
<organism evidence="7 8">
    <name type="scientific">Nesterenkonia flava</name>
    <dbReference type="NCBI Taxonomy" id="469799"/>
    <lineage>
        <taxon>Bacteria</taxon>
        <taxon>Bacillati</taxon>
        <taxon>Actinomycetota</taxon>
        <taxon>Actinomycetes</taxon>
        <taxon>Micrococcales</taxon>
        <taxon>Micrococcaceae</taxon>
        <taxon>Nesterenkonia</taxon>
    </lineage>
</organism>